<dbReference type="SUPFAM" id="SSF142433">
    <property type="entry name" value="CinA-like"/>
    <property type="match status" value="1"/>
</dbReference>
<accession>A0A1H4J5H7</accession>
<protein>
    <recommendedName>
        <fullName evidence="1">CinA-like protein</fullName>
    </recommendedName>
</protein>
<dbReference type="RefSeq" id="WP_074669728.1">
    <property type="nucleotide sequence ID" value="NZ_FNTB01000001.1"/>
</dbReference>
<name>A0A1H4J5H7_9FLAO</name>
<dbReference type="NCBIfam" id="NF001813">
    <property type="entry name" value="PRK00549.1"/>
    <property type="match status" value="1"/>
</dbReference>
<dbReference type="InterPro" id="IPR050101">
    <property type="entry name" value="CinA"/>
</dbReference>
<dbReference type="Gene3D" id="3.40.980.10">
    <property type="entry name" value="MoaB/Mog-like domain"/>
    <property type="match status" value="1"/>
</dbReference>
<organism evidence="3 4">
    <name type="scientific">Maribacter dokdonensis</name>
    <dbReference type="NCBI Taxonomy" id="320912"/>
    <lineage>
        <taxon>Bacteria</taxon>
        <taxon>Pseudomonadati</taxon>
        <taxon>Bacteroidota</taxon>
        <taxon>Flavobacteriia</taxon>
        <taxon>Flavobacteriales</taxon>
        <taxon>Flavobacteriaceae</taxon>
        <taxon>Maribacter</taxon>
    </lineage>
</organism>
<dbReference type="InterPro" id="IPR041424">
    <property type="entry name" value="CinA_KH"/>
</dbReference>
<dbReference type="PIRSF" id="PIRSF006728">
    <property type="entry name" value="CinA"/>
    <property type="match status" value="1"/>
</dbReference>
<comment type="similarity">
    <text evidence="1">Belongs to the CinA family.</text>
</comment>
<dbReference type="Pfam" id="PF00994">
    <property type="entry name" value="MoCF_biosynth"/>
    <property type="match status" value="1"/>
</dbReference>
<dbReference type="NCBIfam" id="TIGR00200">
    <property type="entry name" value="cinA_nterm"/>
    <property type="match status" value="1"/>
</dbReference>
<dbReference type="HAMAP" id="MF_00226_B">
    <property type="entry name" value="CinA_B"/>
    <property type="match status" value="1"/>
</dbReference>
<dbReference type="SMART" id="SM00852">
    <property type="entry name" value="MoCF_biosynth"/>
    <property type="match status" value="1"/>
</dbReference>
<dbReference type="Pfam" id="PF18146">
    <property type="entry name" value="CinA_KH"/>
    <property type="match status" value="1"/>
</dbReference>
<evidence type="ECO:0000313" key="3">
    <source>
        <dbReference type="EMBL" id="SEB41503.1"/>
    </source>
</evidence>
<dbReference type="Pfam" id="PF02464">
    <property type="entry name" value="CinA"/>
    <property type="match status" value="1"/>
</dbReference>
<reference evidence="3 4" key="1">
    <citation type="submission" date="2016-10" db="EMBL/GenBank/DDBJ databases">
        <authorList>
            <person name="de Groot N.N."/>
        </authorList>
    </citation>
    <scope>NUCLEOTIDE SEQUENCE [LARGE SCALE GENOMIC DNA]</scope>
    <source>
        <strain evidence="3 4">MAR_2009_71</strain>
    </source>
</reference>
<dbReference type="PANTHER" id="PTHR13939">
    <property type="entry name" value="NICOTINAMIDE-NUCLEOTIDE AMIDOHYDROLASE PNCC"/>
    <property type="match status" value="1"/>
</dbReference>
<dbReference type="CDD" id="cd00885">
    <property type="entry name" value="cinA"/>
    <property type="match status" value="1"/>
</dbReference>
<dbReference type="InterPro" id="IPR036425">
    <property type="entry name" value="MoaB/Mog-like_dom_sf"/>
</dbReference>
<dbReference type="OrthoDB" id="9801454at2"/>
<dbReference type="SUPFAM" id="SSF53218">
    <property type="entry name" value="Molybdenum cofactor biosynthesis proteins"/>
    <property type="match status" value="1"/>
</dbReference>
<dbReference type="InterPro" id="IPR008135">
    <property type="entry name" value="Competence-induced_CinA"/>
</dbReference>
<evidence type="ECO:0000256" key="1">
    <source>
        <dbReference type="HAMAP-Rule" id="MF_00226"/>
    </source>
</evidence>
<gene>
    <name evidence="3" type="ORF">SAMN05192540_0143</name>
</gene>
<proteinExistence type="inferred from homology"/>
<dbReference type="NCBIfam" id="TIGR00199">
    <property type="entry name" value="PncC_domain"/>
    <property type="match status" value="1"/>
</dbReference>
<dbReference type="Proteomes" id="UP000183038">
    <property type="component" value="Unassembled WGS sequence"/>
</dbReference>
<dbReference type="Gene3D" id="3.90.950.20">
    <property type="entry name" value="CinA-like"/>
    <property type="match status" value="1"/>
</dbReference>
<evidence type="ECO:0000313" key="4">
    <source>
        <dbReference type="Proteomes" id="UP000183038"/>
    </source>
</evidence>
<dbReference type="InterPro" id="IPR001453">
    <property type="entry name" value="MoaB/Mog_dom"/>
</dbReference>
<dbReference type="AlphaFoldDB" id="A0A1H4J5H7"/>
<dbReference type="Gene3D" id="3.30.70.2860">
    <property type="match status" value="1"/>
</dbReference>
<dbReference type="InterPro" id="IPR036653">
    <property type="entry name" value="CinA-like_C"/>
</dbReference>
<feature type="domain" description="MoaB/Mog" evidence="2">
    <location>
        <begin position="4"/>
        <end position="173"/>
    </location>
</feature>
<dbReference type="InterPro" id="IPR008136">
    <property type="entry name" value="CinA_C"/>
</dbReference>
<sequence length="416" mass="45384">MLAEIITIGDEILIGQVVDTNSAFIGKELNKIGISVYQITSIQDERIHMLNAFKEASERVDVVIITGGLGPTKDDITKHTLCEFFNDELVENAQVLAHVEELFAKYISNTPISDINRMQALVPSKAEVLHNANGTAPGMLIRQGNVTFISMPGVPFEMKHLMTKSVIPKLTAYYKRPHIIHRTVVTYGMGESAIAKKIEAWEDALPKNIKLAYLPNLGKVRLRLSGKGVNYSELATAMDAEIGKLYPLIKDIVFGLEDDQSIEELVAKMLTDKSLSLSTAESFTGGKIAEKITSIPGASKYFKGSVVSYATETKINVLKVPVKLVEDYSVVSAEVAVAMAKGAKKLMKTDFAIATTGNAGPTKGDSKADVGTVFIAIDGPTSQIVQKFQMGSTRERVVEKSVNKAFELLQKEILKM</sequence>
<evidence type="ECO:0000259" key="2">
    <source>
        <dbReference type="SMART" id="SM00852"/>
    </source>
</evidence>
<dbReference type="PANTHER" id="PTHR13939:SF0">
    <property type="entry name" value="NMN AMIDOHYDROLASE-LIKE PROTEIN YFAY"/>
    <property type="match status" value="1"/>
</dbReference>
<dbReference type="EMBL" id="FNTB01000001">
    <property type="protein sequence ID" value="SEB41503.1"/>
    <property type="molecule type" value="Genomic_DNA"/>
</dbReference>